<proteinExistence type="predicted"/>
<sequence length="100" mass="11403">MNDKTMSKSERILAQIEELKKAAAEAKKREREQQKRQITKAAVRAGVDRLGLSQEALENEFRAMVERLNPACINEKRGEDRVKPIVEDVTHGEQDDLDSI</sequence>
<evidence type="ECO:0000313" key="3">
    <source>
        <dbReference type="Proteomes" id="UP000095342"/>
    </source>
</evidence>
<accession>A0A1D8KA38</accession>
<feature type="coiled-coil region" evidence="1">
    <location>
        <begin position="2"/>
        <end position="44"/>
    </location>
</feature>
<protein>
    <submittedName>
        <fullName evidence="2">Uncharacterized protein</fullName>
    </submittedName>
</protein>
<organism evidence="2 3">
    <name type="scientific">Acidihalobacter aeolianus</name>
    <dbReference type="NCBI Taxonomy" id="2792603"/>
    <lineage>
        <taxon>Bacteria</taxon>
        <taxon>Pseudomonadati</taxon>
        <taxon>Pseudomonadota</taxon>
        <taxon>Gammaproteobacteria</taxon>
        <taxon>Chromatiales</taxon>
        <taxon>Ectothiorhodospiraceae</taxon>
        <taxon>Acidihalobacter</taxon>
    </lineage>
</organism>
<gene>
    <name evidence="2" type="ORF">BJI67_12900</name>
</gene>
<evidence type="ECO:0000313" key="2">
    <source>
        <dbReference type="EMBL" id="AOV17830.1"/>
    </source>
</evidence>
<dbReference type="AlphaFoldDB" id="A0A1D8KA38"/>
<evidence type="ECO:0000256" key="1">
    <source>
        <dbReference type="SAM" id="Coils"/>
    </source>
</evidence>
<dbReference type="RefSeq" id="WP_070073360.1">
    <property type="nucleotide sequence ID" value="NZ_CP017448.1"/>
</dbReference>
<keyword evidence="1" id="KW-0175">Coiled coil</keyword>
<name>A0A1D8KA38_9GAMM</name>
<dbReference type="Proteomes" id="UP000095342">
    <property type="component" value="Chromosome"/>
</dbReference>
<dbReference type="EMBL" id="CP017448">
    <property type="protein sequence ID" value="AOV17830.1"/>
    <property type="molecule type" value="Genomic_DNA"/>
</dbReference>
<dbReference type="KEGG" id="aaeo:BJI67_12900"/>
<reference evidence="2 3" key="1">
    <citation type="submission" date="2016-09" db="EMBL/GenBank/DDBJ databases">
        <title>Acidihalobacter prosperus V6 (DSM14174).</title>
        <authorList>
            <person name="Khaleque H.N."/>
            <person name="Ramsay J.P."/>
            <person name="Murphy R.J.T."/>
            <person name="Kaksonen A.H."/>
            <person name="Boxall N.J."/>
            <person name="Watkin E.L.J."/>
        </authorList>
    </citation>
    <scope>NUCLEOTIDE SEQUENCE [LARGE SCALE GENOMIC DNA]</scope>
    <source>
        <strain evidence="2 3">V6</strain>
    </source>
</reference>
<keyword evidence="3" id="KW-1185">Reference proteome</keyword>